<dbReference type="EMBL" id="CP034279">
    <property type="protein sequence ID" value="QGV76989.1"/>
    <property type="molecule type" value="Genomic_DNA"/>
</dbReference>
<dbReference type="Gene3D" id="1.25.10.10">
    <property type="entry name" value="Leucine-rich Repeat Variant"/>
    <property type="match status" value="1"/>
</dbReference>
<dbReference type="InterPro" id="IPR011989">
    <property type="entry name" value="ARM-like"/>
</dbReference>
<evidence type="ECO:0000313" key="3">
    <source>
        <dbReference type="Proteomes" id="UP000422572"/>
    </source>
</evidence>
<evidence type="ECO:0000256" key="1">
    <source>
        <dbReference type="SAM" id="MobiDB-lite"/>
    </source>
</evidence>
<sequence>MVGQGQERGQEGRQGDLGRRQEVRPQVRCGSLAGNQESLPHDSSAEGGRCRRRLCGLRHQEGLSDGGAGSGEVMAHSVDAAAADLIGDQSKAFPGALLRLHADGGPEADAVIMRFVQRMSNLAELEDDLYAMEHHGLAVRVAAELNPDRDVEPFLSLLEPRPPSSRLARKIMSSWAAVAHHDTFPGASWGFTRLRRLDPPPVPRYTARLQENSGIIRSCAAMALGDTADLAALEPLAHALDDPSPDVRFNAVMSVRRLRHAGAARVLDGHPAESGLVKALSDRKLRIRKSAAQALKLLDRSDLVHRAAATTDASTAKMLRQTLERDVDPLPRIWPGDNTTL</sequence>
<dbReference type="Proteomes" id="UP000422572">
    <property type="component" value="Chromosome"/>
</dbReference>
<dbReference type="KEGG" id="sfic:EIZ62_01010"/>
<keyword evidence="3" id="KW-1185">Reference proteome</keyword>
<evidence type="ECO:0000313" key="2">
    <source>
        <dbReference type="EMBL" id="QGV76989.1"/>
    </source>
</evidence>
<feature type="region of interest" description="Disordered" evidence="1">
    <location>
        <begin position="1"/>
        <end position="47"/>
    </location>
</feature>
<feature type="compositionally biased region" description="Basic and acidic residues" evidence="1">
    <location>
        <begin position="8"/>
        <end position="25"/>
    </location>
</feature>
<accession>A0A6I6FES1</accession>
<reference evidence="2 3" key="1">
    <citation type="submission" date="2018-12" db="EMBL/GenBank/DDBJ databases">
        <title>Complete genome sequence of Streptomyces ficellus NRRL8067, the producer of ficellomycin, feldamycin and nojirimycin.</title>
        <authorList>
            <person name="Zhang H."/>
            <person name="Yue R."/>
            <person name="Liu Y."/>
            <person name="Li M."/>
            <person name="Mu H."/>
            <person name="Zhang J."/>
        </authorList>
    </citation>
    <scope>NUCLEOTIDE SEQUENCE [LARGE SCALE GENOMIC DNA]</scope>
    <source>
        <strain evidence="2 3">NRRL 8067</strain>
    </source>
</reference>
<dbReference type="AlphaFoldDB" id="A0A6I6FES1"/>
<dbReference type="OrthoDB" id="4204253at2"/>
<dbReference type="Pfam" id="PF13646">
    <property type="entry name" value="HEAT_2"/>
    <property type="match status" value="1"/>
</dbReference>
<name>A0A6I6FES1_9ACTN</name>
<proteinExistence type="predicted"/>
<dbReference type="SUPFAM" id="SSF48371">
    <property type="entry name" value="ARM repeat"/>
    <property type="match status" value="1"/>
</dbReference>
<dbReference type="InterPro" id="IPR016024">
    <property type="entry name" value="ARM-type_fold"/>
</dbReference>
<gene>
    <name evidence="2" type="ORF">EIZ62_01010</name>
</gene>
<protein>
    <submittedName>
        <fullName evidence="2">HEAT repeat domain-containing protein</fullName>
    </submittedName>
</protein>
<organism evidence="2 3">
    <name type="scientific">Streptomyces ficellus</name>
    <dbReference type="NCBI Taxonomy" id="1977088"/>
    <lineage>
        <taxon>Bacteria</taxon>
        <taxon>Bacillati</taxon>
        <taxon>Actinomycetota</taxon>
        <taxon>Actinomycetes</taxon>
        <taxon>Kitasatosporales</taxon>
        <taxon>Streptomycetaceae</taxon>
        <taxon>Streptomyces</taxon>
    </lineage>
</organism>